<dbReference type="OrthoDB" id="3530648at2759"/>
<dbReference type="PANTHER" id="PTHR35910">
    <property type="entry name" value="2EXR DOMAIN-CONTAINING PROTEIN"/>
    <property type="match status" value="1"/>
</dbReference>
<evidence type="ECO:0000313" key="4">
    <source>
        <dbReference type="Proteomes" id="UP000235371"/>
    </source>
</evidence>
<dbReference type="Pfam" id="PF20150">
    <property type="entry name" value="2EXR"/>
    <property type="match status" value="1"/>
</dbReference>
<sequence>MSNIPQAHDHLSTSSSTSSFASEQDSIPDITSPNSATRQESNELPRDLETLPSPRPDTMQEQGTMSVASSPSRVEQSQETTQLTAALGTFTFFPKLPIEIRLMIWPYNFPRGREVNFGNELTFNANWTAVMSCIFQFEEPSPLSIALRVNRESRQETLKHYTILFRGDSQIAAGQTKPVQRPFCYNPKLDTAWINPLALQLICWDGAAFVPDPWLPYLASAAPSVFPNTRILDIRGWYKMWPSVVQLGRAPLFYAAFIGEIHCTVPVDHLAKPLHQYLSPQLEPLLQFRGSEELKLIPYRNNGSAFSYAFTHILNGQSEKRYLQGVKEFLVVHKDNFGGKSPVLTIAEQEG</sequence>
<feature type="compositionally biased region" description="Basic and acidic residues" evidence="1">
    <location>
        <begin position="40"/>
        <end position="49"/>
    </location>
</feature>
<dbReference type="InParanoid" id="A0A2J6TLL0"/>
<evidence type="ECO:0000259" key="2">
    <source>
        <dbReference type="Pfam" id="PF20150"/>
    </source>
</evidence>
<name>A0A2J6TLL0_9HELO</name>
<keyword evidence="4" id="KW-1185">Reference proteome</keyword>
<accession>A0A2J6TLL0</accession>
<dbReference type="AlphaFoldDB" id="A0A2J6TLL0"/>
<dbReference type="EMBL" id="KZ613777">
    <property type="protein sequence ID" value="PMD63913.1"/>
    <property type="molecule type" value="Genomic_DNA"/>
</dbReference>
<dbReference type="GeneID" id="36579929"/>
<dbReference type="PANTHER" id="PTHR35910:SF6">
    <property type="entry name" value="2EXR DOMAIN-CONTAINING PROTEIN"/>
    <property type="match status" value="1"/>
</dbReference>
<organism evidence="3 4">
    <name type="scientific">Hyaloscypha bicolor E</name>
    <dbReference type="NCBI Taxonomy" id="1095630"/>
    <lineage>
        <taxon>Eukaryota</taxon>
        <taxon>Fungi</taxon>
        <taxon>Dikarya</taxon>
        <taxon>Ascomycota</taxon>
        <taxon>Pezizomycotina</taxon>
        <taxon>Leotiomycetes</taxon>
        <taxon>Helotiales</taxon>
        <taxon>Hyaloscyphaceae</taxon>
        <taxon>Hyaloscypha</taxon>
        <taxon>Hyaloscypha bicolor</taxon>
    </lineage>
</organism>
<feature type="region of interest" description="Disordered" evidence="1">
    <location>
        <begin position="1"/>
        <end position="80"/>
    </location>
</feature>
<dbReference type="InterPro" id="IPR045518">
    <property type="entry name" value="2EXR"/>
</dbReference>
<dbReference type="RefSeq" id="XP_024740817.1">
    <property type="nucleotide sequence ID" value="XM_024871847.1"/>
</dbReference>
<protein>
    <recommendedName>
        <fullName evidence="2">2EXR domain-containing protein</fullName>
    </recommendedName>
</protein>
<feature type="domain" description="2EXR" evidence="2">
    <location>
        <begin position="90"/>
        <end position="191"/>
    </location>
</feature>
<feature type="compositionally biased region" description="Polar residues" evidence="1">
    <location>
        <begin position="20"/>
        <end position="39"/>
    </location>
</feature>
<reference evidence="3 4" key="1">
    <citation type="submission" date="2016-04" db="EMBL/GenBank/DDBJ databases">
        <title>A degradative enzymes factory behind the ericoid mycorrhizal symbiosis.</title>
        <authorList>
            <consortium name="DOE Joint Genome Institute"/>
            <person name="Martino E."/>
            <person name="Morin E."/>
            <person name="Grelet G."/>
            <person name="Kuo A."/>
            <person name="Kohler A."/>
            <person name="Daghino S."/>
            <person name="Barry K."/>
            <person name="Choi C."/>
            <person name="Cichocki N."/>
            <person name="Clum A."/>
            <person name="Copeland A."/>
            <person name="Hainaut M."/>
            <person name="Haridas S."/>
            <person name="Labutti K."/>
            <person name="Lindquist E."/>
            <person name="Lipzen A."/>
            <person name="Khouja H.-R."/>
            <person name="Murat C."/>
            <person name="Ohm R."/>
            <person name="Olson A."/>
            <person name="Spatafora J."/>
            <person name="Veneault-Fourrey C."/>
            <person name="Henrissat B."/>
            <person name="Grigoriev I."/>
            <person name="Martin F."/>
            <person name="Perotto S."/>
        </authorList>
    </citation>
    <scope>NUCLEOTIDE SEQUENCE [LARGE SCALE GENOMIC DNA]</scope>
    <source>
        <strain evidence="3 4">E</strain>
    </source>
</reference>
<proteinExistence type="predicted"/>
<evidence type="ECO:0000256" key="1">
    <source>
        <dbReference type="SAM" id="MobiDB-lite"/>
    </source>
</evidence>
<feature type="compositionally biased region" description="Polar residues" evidence="1">
    <location>
        <begin position="59"/>
        <end position="80"/>
    </location>
</feature>
<gene>
    <name evidence="3" type="ORF">K444DRAFT_316112</name>
</gene>
<dbReference type="Proteomes" id="UP000235371">
    <property type="component" value="Unassembled WGS sequence"/>
</dbReference>
<evidence type="ECO:0000313" key="3">
    <source>
        <dbReference type="EMBL" id="PMD63913.1"/>
    </source>
</evidence>